<dbReference type="PANTHER" id="PTHR43448">
    <property type="entry name" value="PROTOHEME IX FARNESYLTRANSFERASE, MITOCHONDRIAL"/>
    <property type="match status" value="1"/>
</dbReference>
<feature type="transmembrane region" description="Helical" evidence="14">
    <location>
        <begin position="292"/>
        <end position="316"/>
    </location>
</feature>
<dbReference type="Gene3D" id="1.10.357.140">
    <property type="entry name" value="UbiA prenyltransferase"/>
    <property type="match status" value="1"/>
</dbReference>
<keyword evidence="16" id="KW-1185">Reference proteome</keyword>
<dbReference type="InterPro" id="IPR006369">
    <property type="entry name" value="Protohaem_IX_farnesylTrfase"/>
</dbReference>
<dbReference type="NCBIfam" id="TIGR01473">
    <property type="entry name" value="cyoE_ctaB"/>
    <property type="match status" value="1"/>
</dbReference>
<feature type="transmembrane region" description="Helical" evidence="14">
    <location>
        <begin position="63"/>
        <end position="83"/>
    </location>
</feature>
<comment type="function">
    <text evidence="14">Converts heme B (protoheme IX) to heme O by substitution of the vinyl group on carbon 2 of heme B porphyrin ring with a hydroxyethyl farnesyl side group.</text>
</comment>
<reference evidence="15 16" key="1">
    <citation type="submission" date="2024-02" db="EMBL/GenBank/DDBJ databases">
        <title>New especies of Spiribacter isolated from saline water.</title>
        <authorList>
            <person name="Leon M.J."/>
            <person name="De La Haba R."/>
            <person name="Sanchez-Porro C."/>
            <person name="Ventosa A."/>
        </authorList>
    </citation>
    <scope>NUCLEOTIDE SEQUENCE [LARGE SCALE GENOMIC DNA]</scope>
    <source>
        <strain evidence="16">ag22IC6-390</strain>
    </source>
</reference>
<evidence type="ECO:0000256" key="9">
    <source>
        <dbReference type="ARBA" id="ARBA00023136"/>
    </source>
</evidence>
<comment type="subcellular location">
    <subcellularLocation>
        <location evidence="1 14">Cell membrane</location>
        <topology evidence="1 14">Multi-pass membrane protein</topology>
    </subcellularLocation>
</comment>
<dbReference type="PANTHER" id="PTHR43448:SF7">
    <property type="entry name" value="4-HYDROXYBENZOATE SOLANESYLTRANSFERASE"/>
    <property type="match status" value="1"/>
</dbReference>
<comment type="catalytic activity">
    <reaction evidence="13 14">
        <text>heme b + (2E,6E)-farnesyl diphosphate + H2O = Fe(II)-heme o + diphosphate</text>
        <dbReference type="Rhea" id="RHEA:28070"/>
        <dbReference type="ChEBI" id="CHEBI:15377"/>
        <dbReference type="ChEBI" id="CHEBI:33019"/>
        <dbReference type="ChEBI" id="CHEBI:60344"/>
        <dbReference type="ChEBI" id="CHEBI:60530"/>
        <dbReference type="ChEBI" id="CHEBI:175763"/>
        <dbReference type="EC" id="2.5.1.141"/>
    </reaction>
</comment>
<dbReference type="HAMAP" id="MF_00154">
    <property type="entry name" value="CyoE_CtaB"/>
    <property type="match status" value="1"/>
</dbReference>
<evidence type="ECO:0000313" key="15">
    <source>
        <dbReference type="EMBL" id="MEX0469737.1"/>
    </source>
</evidence>
<comment type="caution">
    <text evidence="15">The sequence shown here is derived from an EMBL/GenBank/DDBJ whole genome shotgun (WGS) entry which is preliminary data.</text>
</comment>
<accession>A0ABV3TDP0</accession>
<sequence>MSRTLEATSPRTGDQAPPLQHLIQHWRDYYELTKPGVVALMVFTAVVGNLLASPGTIPWNALIVGNIGIALAAGSAAAINHLVDRRVDARMKRTEGRPLPTGHLRTGHAIFFAGALGVSGLSLLYFAVNPLTAWLTFGSLIGYAFIYTLFLKRATPQNIVIGGAAGAAPPVLGWVAVTGTIDPHALLLFLIIFTWTPPHFWALAIHRREEYASVDIPMLPVTHGDRFTRWQILFYTVLLVGVTMLPFVTGMSGPLYLVGATVLGARYLWFGVEMLRRNEDRSLPMRSFGYSIVYLMALFAFLLLDAYLPIALAPLLG</sequence>
<keyword evidence="8 14" id="KW-0350">Heme biosynthesis</keyword>
<evidence type="ECO:0000256" key="10">
    <source>
        <dbReference type="ARBA" id="ARBA00030253"/>
    </source>
</evidence>
<evidence type="ECO:0000256" key="8">
    <source>
        <dbReference type="ARBA" id="ARBA00023133"/>
    </source>
</evidence>
<dbReference type="Proteomes" id="UP001556709">
    <property type="component" value="Unassembled WGS sequence"/>
</dbReference>
<evidence type="ECO:0000313" key="16">
    <source>
        <dbReference type="Proteomes" id="UP001556709"/>
    </source>
</evidence>
<dbReference type="CDD" id="cd13957">
    <property type="entry name" value="PT_UbiA_Cox10"/>
    <property type="match status" value="1"/>
</dbReference>
<feature type="transmembrane region" description="Helical" evidence="14">
    <location>
        <begin position="254"/>
        <end position="272"/>
    </location>
</feature>
<keyword evidence="7 14" id="KW-1133">Transmembrane helix</keyword>
<feature type="transmembrane region" description="Helical" evidence="14">
    <location>
        <begin position="104"/>
        <end position="127"/>
    </location>
</feature>
<dbReference type="RefSeq" id="WP_367959444.1">
    <property type="nucleotide sequence ID" value="NZ_JBAKFK010000004.1"/>
</dbReference>
<dbReference type="EC" id="2.5.1.141" evidence="3 14"/>
<feature type="transmembrane region" description="Helical" evidence="14">
    <location>
        <begin position="227"/>
        <end position="248"/>
    </location>
</feature>
<dbReference type="Pfam" id="PF01040">
    <property type="entry name" value="UbiA"/>
    <property type="match status" value="1"/>
</dbReference>
<name>A0ABV3TDP0_9GAMM</name>
<evidence type="ECO:0000256" key="4">
    <source>
        <dbReference type="ARBA" id="ARBA00022475"/>
    </source>
</evidence>
<dbReference type="EMBL" id="JBAKFM010000004">
    <property type="protein sequence ID" value="MEX0469737.1"/>
    <property type="molecule type" value="Genomic_DNA"/>
</dbReference>
<evidence type="ECO:0000256" key="3">
    <source>
        <dbReference type="ARBA" id="ARBA00012292"/>
    </source>
</evidence>
<protein>
    <recommendedName>
        <fullName evidence="11 14">Protoheme IX farnesyltransferase</fullName>
        <ecNumber evidence="3 14">2.5.1.141</ecNumber>
    </recommendedName>
    <alternativeName>
        <fullName evidence="12 14">Heme B farnesyltransferase</fullName>
    </alternativeName>
    <alternativeName>
        <fullName evidence="10 14">Heme O synthase</fullName>
    </alternativeName>
</protein>
<dbReference type="InterPro" id="IPR000537">
    <property type="entry name" value="UbiA_prenyltransferase"/>
</dbReference>
<feature type="transmembrane region" description="Helical" evidence="14">
    <location>
        <begin position="183"/>
        <end position="206"/>
    </location>
</feature>
<keyword evidence="4 14" id="KW-1003">Cell membrane</keyword>
<evidence type="ECO:0000256" key="1">
    <source>
        <dbReference type="ARBA" id="ARBA00004651"/>
    </source>
</evidence>
<feature type="transmembrane region" description="Helical" evidence="14">
    <location>
        <begin position="37"/>
        <end position="57"/>
    </location>
</feature>
<evidence type="ECO:0000256" key="5">
    <source>
        <dbReference type="ARBA" id="ARBA00022679"/>
    </source>
</evidence>
<evidence type="ECO:0000256" key="13">
    <source>
        <dbReference type="ARBA" id="ARBA00047690"/>
    </source>
</evidence>
<feature type="transmembrane region" description="Helical" evidence="14">
    <location>
        <begin position="133"/>
        <end position="151"/>
    </location>
</feature>
<evidence type="ECO:0000256" key="11">
    <source>
        <dbReference type="ARBA" id="ARBA00040810"/>
    </source>
</evidence>
<dbReference type="GO" id="GO:0008495">
    <property type="term" value="F:protoheme IX farnesyltransferase activity"/>
    <property type="evidence" value="ECO:0007669"/>
    <property type="project" value="UniProtKB-EC"/>
</dbReference>
<dbReference type="NCBIfam" id="NF003349">
    <property type="entry name" value="PRK04375.1-2"/>
    <property type="match status" value="1"/>
</dbReference>
<comment type="pathway">
    <text evidence="2 14">Porphyrin-containing compound metabolism; heme O biosynthesis; heme O from protoheme: step 1/1.</text>
</comment>
<dbReference type="InterPro" id="IPR044878">
    <property type="entry name" value="UbiA_sf"/>
</dbReference>
<gene>
    <name evidence="14 15" type="primary">cyoE</name>
    <name evidence="15" type="ORF">V6X73_08360</name>
</gene>
<organism evidence="15 16">
    <name type="scientific">Spiribacter pallidus</name>
    <dbReference type="NCBI Taxonomy" id="1987936"/>
    <lineage>
        <taxon>Bacteria</taxon>
        <taxon>Pseudomonadati</taxon>
        <taxon>Pseudomonadota</taxon>
        <taxon>Gammaproteobacteria</taxon>
        <taxon>Chromatiales</taxon>
        <taxon>Ectothiorhodospiraceae</taxon>
        <taxon>Spiribacter</taxon>
    </lineage>
</organism>
<keyword evidence="5 14" id="KW-0808">Transferase</keyword>
<evidence type="ECO:0000256" key="7">
    <source>
        <dbReference type="ARBA" id="ARBA00022989"/>
    </source>
</evidence>
<feature type="transmembrane region" description="Helical" evidence="14">
    <location>
        <begin position="158"/>
        <end position="177"/>
    </location>
</feature>
<keyword evidence="9 14" id="KW-0472">Membrane</keyword>
<evidence type="ECO:0000256" key="2">
    <source>
        <dbReference type="ARBA" id="ARBA00004919"/>
    </source>
</evidence>
<keyword evidence="6 14" id="KW-0812">Transmembrane</keyword>
<evidence type="ECO:0000256" key="6">
    <source>
        <dbReference type="ARBA" id="ARBA00022692"/>
    </source>
</evidence>
<evidence type="ECO:0000256" key="12">
    <source>
        <dbReference type="ARBA" id="ARBA00042475"/>
    </source>
</evidence>
<comment type="miscellaneous">
    <text evidence="14">Carbon 2 of the heme B porphyrin ring is defined according to the Fischer nomenclature.</text>
</comment>
<evidence type="ECO:0000256" key="14">
    <source>
        <dbReference type="HAMAP-Rule" id="MF_00154"/>
    </source>
</evidence>
<proteinExistence type="inferred from homology"/>
<comment type="similarity">
    <text evidence="14">Belongs to the UbiA prenyltransferase family. Protoheme IX farnesyltransferase subfamily.</text>
</comment>